<feature type="domain" description="EF-hand" evidence="1">
    <location>
        <begin position="55"/>
        <end position="90"/>
    </location>
</feature>
<dbReference type="SUPFAM" id="SSF47473">
    <property type="entry name" value="EF-hand"/>
    <property type="match status" value="1"/>
</dbReference>
<evidence type="ECO:0000313" key="3">
    <source>
        <dbReference type="Proteomes" id="UP000824890"/>
    </source>
</evidence>
<dbReference type="Proteomes" id="UP000824890">
    <property type="component" value="Unassembled WGS sequence"/>
</dbReference>
<reference evidence="2 3" key="1">
    <citation type="submission" date="2021-05" db="EMBL/GenBank/DDBJ databases">
        <title>Genome Assembly of Synthetic Allotetraploid Brassica napus Reveals Homoeologous Exchanges between Subgenomes.</title>
        <authorList>
            <person name="Davis J.T."/>
        </authorList>
    </citation>
    <scope>NUCLEOTIDE SEQUENCE [LARGE SCALE GENOMIC DNA]</scope>
    <source>
        <strain evidence="3">cv. Da-Ae</strain>
        <tissue evidence="2">Seedling</tissue>
    </source>
</reference>
<organism evidence="2 3">
    <name type="scientific">Brassica napus</name>
    <name type="common">Rape</name>
    <dbReference type="NCBI Taxonomy" id="3708"/>
    <lineage>
        <taxon>Eukaryota</taxon>
        <taxon>Viridiplantae</taxon>
        <taxon>Streptophyta</taxon>
        <taxon>Embryophyta</taxon>
        <taxon>Tracheophyta</taxon>
        <taxon>Spermatophyta</taxon>
        <taxon>Magnoliopsida</taxon>
        <taxon>eudicotyledons</taxon>
        <taxon>Gunneridae</taxon>
        <taxon>Pentapetalae</taxon>
        <taxon>rosids</taxon>
        <taxon>malvids</taxon>
        <taxon>Brassicales</taxon>
        <taxon>Brassicaceae</taxon>
        <taxon>Brassiceae</taxon>
        <taxon>Brassica</taxon>
    </lineage>
</organism>
<keyword evidence="3" id="KW-1185">Reference proteome</keyword>
<dbReference type="SMART" id="SM00054">
    <property type="entry name" value="EFh"/>
    <property type="match status" value="1"/>
</dbReference>
<name>A0ABQ8C1G4_BRANA</name>
<evidence type="ECO:0000259" key="1">
    <source>
        <dbReference type="PROSITE" id="PS50222"/>
    </source>
</evidence>
<sequence>MGCCGKHPWILSEAPDKPIDGVVLSRLKQFRAMNKLKKLALKDELEIAMKEHGMGDEACAKEIISEVDKDNDERINYEEFCAMMRSGNLQS</sequence>
<dbReference type="EMBL" id="JAGKQM010000009">
    <property type="protein sequence ID" value="KAH0910448.1"/>
    <property type="molecule type" value="Genomic_DNA"/>
</dbReference>
<proteinExistence type="predicted"/>
<dbReference type="Pfam" id="PF00036">
    <property type="entry name" value="EF-hand_1"/>
    <property type="match status" value="1"/>
</dbReference>
<dbReference type="InterPro" id="IPR002048">
    <property type="entry name" value="EF_hand_dom"/>
</dbReference>
<dbReference type="Gene3D" id="1.10.238.10">
    <property type="entry name" value="EF-hand"/>
    <property type="match status" value="1"/>
</dbReference>
<dbReference type="CDD" id="cd00051">
    <property type="entry name" value="EFh"/>
    <property type="match status" value="1"/>
</dbReference>
<dbReference type="PROSITE" id="PS50222">
    <property type="entry name" value="EF_HAND_2"/>
    <property type="match status" value="1"/>
</dbReference>
<evidence type="ECO:0000313" key="2">
    <source>
        <dbReference type="EMBL" id="KAH0910448.1"/>
    </source>
</evidence>
<accession>A0ABQ8C1G4</accession>
<comment type="caution">
    <text evidence="2">The sequence shown here is derived from an EMBL/GenBank/DDBJ whole genome shotgun (WGS) entry which is preliminary data.</text>
</comment>
<dbReference type="InterPro" id="IPR011992">
    <property type="entry name" value="EF-hand-dom_pair"/>
</dbReference>
<gene>
    <name evidence="2" type="ORF">HID58_033769</name>
</gene>
<protein>
    <recommendedName>
        <fullName evidence="1">EF-hand domain-containing protein</fullName>
    </recommendedName>
</protein>